<proteinExistence type="evidence at transcript level"/>
<organism evidence="1">
    <name type="scientific">Hordeum vulgare subsp. vulgare</name>
    <name type="common">Domesticated barley</name>
    <dbReference type="NCBI Taxonomy" id="112509"/>
    <lineage>
        <taxon>Eukaryota</taxon>
        <taxon>Viridiplantae</taxon>
        <taxon>Streptophyta</taxon>
        <taxon>Embryophyta</taxon>
        <taxon>Tracheophyta</taxon>
        <taxon>Spermatophyta</taxon>
        <taxon>Magnoliopsida</taxon>
        <taxon>Liliopsida</taxon>
        <taxon>Poales</taxon>
        <taxon>Poaceae</taxon>
        <taxon>BOP clade</taxon>
        <taxon>Pooideae</taxon>
        <taxon>Triticodae</taxon>
        <taxon>Triticeae</taxon>
        <taxon>Hordeinae</taxon>
        <taxon>Hordeum</taxon>
    </lineage>
</organism>
<accession>F2EAA9</accession>
<reference evidence="1" key="1">
    <citation type="journal article" date="2011" name="Plant Physiol.">
        <title>Comprehensive sequence analysis of 24,783 barley full-length cDNAs derived from 12 clone libraries.</title>
        <authorList>
            <person name="Matsumoto T."/>
            <person name="Tanaka T."/>
            <person name="Sakai H."/>
            <person name="Amano N."/>
            <person name="Kanamori H."/>
            <person name="Kurita K."/>
            <person name="Kikuta A."/>
            <person name="Kamiya K."/>
            <person name="Yamamoto M."/>
            <person name="Ikawa H."/>
            <person name="Fujii N."/>
            <person name="Hori K."/>
            <person name="Itoh T."/>
            <person name="Sato K."/>
        </authorList>
    </citation>
    <scope>NUCLEOTIDE SEQUENCE</scope>
    <source>
        <tissue evidence="1">Seed</tissue>
    </source>
</reference>
<evidence type="ECO:0000313" key="1">
    <source>
        <dbReference type="EMBL" id="BAK04281.1"/>
    </source>
</evidence>
<dbReference type="EMBL" id="AK373084">
    <property type="protein sequence ID" value="BAK04281.1"/>
    <property type="molecule type" value="mRNA"/>
</dbReference>
<sequence length="34" mass="3978">MPPLQQHLQTTPWLSELPDLIPSDRFVLLLLCFD</sequence>
<protein>
    <submittedName>
        <fullName evidence="1">Predicted protein</fullName>
    </submittedName>
</protein>
<name>F2EAA9_HORVV</name>
<dbReference type="AlphaFoldDB" id="F2EAA9"/>